<sequence>MDIQKSDDSDSPMSQSSLTVSARSASVSTAAPQLPNMEFSSRQPPARNLYPTYQTEILSYEPPTFSPPRTNRPFNLASRSPLGTLAFYGNLDTPSPPRRADHLINRRTRFEREMETLSAEAENEKRERSQSRNKKASALEGVDNDDKYVGPWVLGRVVGKGASGRVRLARSRWSRVYAAIKIVPSANISDSQDDSVAAKERKNLEREVSIMKLLDHPNLMKLYDIYELQGHFYIALEYVSQGELFDYINAKGTLDTNEASFFYQQLMNGLHYLHSFGICHRDLKPENLLLDDDLTLKIADFGMASFQSEEEWLRTSCGSPHYASPEIISGAYYHGSVVDVWSSGVILYALLCGRLPFDDPHVPTVMKLASRAEYYIPPEMPQDAANLIERIFVVSQIVSHPFLRRVWVPEKDMPVRRAPIGPLPFDPYAPCSPIRRSPFDDTDWDLVAGVCAILRSDDVLDVLQRINSPRRDRIESEARSFERQRAELQEQARLASLAKHQASSVIQATYAVNDKENLPPIKQDSGRNKSKEKGSTVRKRRPRLRETNPEVSASRLSPTLSSGDDVFRSAPIRAPARINAKSNRKSEKTADPDPSMQTALSWKDKVSSALSFTGIRTKSSKRKEAQELSEVEHLPVLHYTPEVPALPEFMKKMVARTPSPGTALRLAQAKASPTRRRISQFFTHSPTPPSETALESAPSSALASEQFPRHTPSPLSRPLLRERVSTIADRMITQFPRDDIAVAPSQPHGLSSHLSLHEPEFPFVLDSPLKTTEGASGKVSRPRFNLQHDDIEIAPAQDPREIPTNEYEVLWEGDLVDCYGRCLEWLRRHDVDVWMVDRETLGMHCRLENPDSSSNLGLTKTVHFRVEFHQLEHLPPIVRWHVTRIKFIWEDGSNQAFSDLADKLQAAYSPARIE</sequence>
<evidence type="ECO:0000313" key="2">
    <source>
        <dbReference type="Proteomes" id="UP001227268"/>
    </source>
</evidence>
<proteinExistence type="predicted"/>
<accession>A0ACC2VFK1</accession>
<organism evidence="1 2">
    <name type="scientific">Naganishia friedmannii</name>
    <dbReference type="NCBI Taxonomy" id="89922"/>
    <lineage>
        <taxon>Eukaryota</taxon>
        <taxon>Fungi</taxon>
        <taxon>Dikarya</taxon>
        <taxon>Basidiomycota</taxon>
        <taxon>Agaricomycotina</taxon>
        <taxon>Tremellomycetes</taxon>
        <taxon>Filobasidiales</taxon>
        <taxon>Filobasidiaceae</taxon>
        <taxon>Naganishia</taxon>
    </lineage>
</organism>
<dbReference type="EMBL" id="JASBWT010000016">
    <property type="protein sequence ID" value="KAJ9097710.1"/>
    <property type="molecule type" value="Genomic_DNA"/>
</dbReference>
<protein>
    <submittedName>
        <fullName evidence="1">Uncharacterized protein</fullName>
    </submittedName>
</protein>
<comment type="caution">
    <text evidence="1">The sequence shown here is derived from an EMBL/GenBank/DDBJ whole genome shotgun (WGS) entry which is preliminary data.</text>
</comment>
<evidence type="ECO:0000313" key="1">
    <source>
        <dbReference type="EMBL" id="KAJ9097710.1"/>
    </source>
</evidence>
<reference evidence="1" key="1">
    <citation type="submission" date="2023-04" db="EMBL/GenBank/DDBJ databases">
        <title>Draft Genome sequencing of Naganishia species isolated from polar environments using Oxford Nanopore Technology.</title>
        <authorList>
            <person name="Leo P."/>
            <person name="Venkateswaran K."/>
        </authorList>
    </citation>
    <scope>NUCLEOTIDE SEQUENCE</scope>
    <source>
        <strain evidence="1">MNA-CCFEE 5423</strain>
    </source>
</reference>
<keyword evidence="2" id="KW-1185">Reference proteome</keyword>
<gene>
    <name evidence="1" type="ORF">QFC21_004748</name>
</gene>
<dbReference type="Proteomes" id="UP001227268">
    <property type="component" value="Unassembled WGS sequence"/>
</dbReference>
<name>A0ACC2VFK1_9TREE</name>